<dbReference type="AlphaFoldDB" id="A0A674CKI3"/>
<name>A0A674CKI3_SALTR</name>
<reference evidence="1" key="1">
    <citation type="submission" date="2025-08" db="UniProtKB">
        <authorList>
            <consortium name="Ensembl"/>
        </authorList>
    </citation>
    <scope>IDENTIFICATION</scope>
</reference>
<sequence length="63" mass="7219">MEIPSKPLNHFKSKVLEYRAKTTTRVTVPIHLFSQTIHQDSVSKSPENWGPVKVSVVWKWTGS</sequence>
<dbReference type="Proteomes" id="UP000472277">
    <property type="component" value="Chromosome 32"/>
</dbReference>
<dbReference type="InParanoid" id="A0A674CKI3"/>
<proteinExistence type="predicted"/>
<keyword evidence="2" id="KW-1185">Reference proteome</keyword>
<protein>
    <submittedName>
        <fullName evidence="1">Uncharacterized protein</fullName>
    </submittedName>
</protein>
<dbReference type="GeneTree" id="ENSGT01000000216867"/>
<evidence type="ECO:0000313" key="1">
    <source>
        <dbReference type="Ensembl" id="ENSSTUP00000084270.1"/>
    </source>
</evidence>
<reference evidence="1" key="2">
    <citation type="submission" date="2025-09" db="UniProtKB">
        <authorList>
            <consortium name="Ensembl"/>
        </authorList>
    </citation>
    <scope>IDENTIFICATION</scope>
</reference>
<organism evidence="1 2">
    <name type="scientific">Salmo trutta</name>
    <name type="common">Brown trout</name>
    <dbReference type="NCBI Taxonomy" id="8032"/>
    <lineage>
        <taxon>Eukaryota</taxon>
        <taxon>Metazoa</taxon>
        <taxon>Chordata</taxon>
        <taxon>Craniata</taxon>
        <taxon>Vertebrata</taxon>
        <taxon>Euteleostomi</taxon>
        <taxon>Actinopterygii</taxon>
        <taxon>Neopterygii</taxon>
        <taxon>Teleostei</taxon>
        <taxon>Protacanthopterygii</taxon>
        <taxon>Salmoniformes</taxon>
        <taxon>Salmonidae</taxon>
        <taxon>Salmoninae</taxon>
        <taxon>Salmo</taxon>
    </lineage>
</organism>
<accession>A0A674CKI3</accession>
<evidence type="ECO:0000313" key="2">
    <source>
        <dbReference type="Proteomes" id="UP000472277"/>
    </source>
</evidence>
<dbReference type="Ensembl" id="ENSSTUT00000089608.1">
    <property type="protein sequence ID" value="ENSSTUP00000084270.1"/>
    <property type="gene ID" value="ENSSTUG00000037008.1"/>
</dbReference>